<dbReference type="AlphaFoldDB" id="A0A517VMP0"/>
<evidence type="ECO:0000313" key="2">
    <source>
        <dbReference type="Proteomes" id="UP000316855"/>
    </source>
</evidence>
<keyword evidence="2" id="KW-1185">Reference proteome</keyword>
<sequence length="101" mass="11029">MKRFMTYLPLADNDGNDFPQSVIDGIIEDLYSTFGGCTVGSVGTGYWKDGETLYVDKNISVSVAIDADSVELAKTKVVAIGKLLGQEAMYFELIHSDIEIL</sequence>
<dbReference type="Proteomes" id="UP000316855">
    <property type="component" value="Chromosome"/>
</dbReference>
<gene>
    <name evidence="1" type="ORF">Pan161_59790</name>
</gene>
<proteinExistence type="predicted"/>
<dbReference type="RefSeq" id="WP_145232199.1">
    <property type="nucleotide sequence ID" value="NZ_CP036343.1"/>
</dbReference>
<accession>A0A517VMP0</accession>
<dbReference type="KEGG" id="gax:Pan161_59790"/>
<organism evidence="1 2">
    <name type="scientific">Gimesia algae</name>
    <dbReference type="NCBI Taxonomy" id="2527971"/>
    <lineage>
        <taxon>Bacteria</taxon>
        <taxon>Pseudomonadati</taxon>
        <taxon>Planctomycetota</taxon>
        <taxon>Planctomycetia</taxon>
        <taxon>Planctomycetales</taxon>
        <taxon>Planctomycetaceae</taxon>
        <taxon>Gimesia</taxon>
    </lineage>
</organism>
<dbReference type="EMBL" id="CP036343">
    <property type="protein sequence ID" value="QDT94284.1"/>
    <property type="molecule type" value="Genomic_DNA"/>
</dbReference>
<protein>
    <submittedName>
        <fullName evidence="1">Uncharacterized protein</fullName>
    </submittedName>
</protein>
<name>A0A517VMP0_9PLAN</name>
<dbReference type="OrthoDB" id="287225at2"/>
<evidence type="ECO:0000313" key="1">
    <source>
        <dbReference type="EMBL" id="QDT94284.1"/>
    </source>
</evidence>
<reference evidence="1 2" key="1">
    <citation type="submission" date="2019-02" db="EMBL/GenBank/DDBJ databases">
        <title>Deep-cultivation of Planctomycetes and their phenomic and genomic characterization uncovers novel biology.</title>
        <authorList>
            <person name="Wiegand S."/>
            <person name="Jogler M."/>
            <person name="Boedeker C."/>
            <person name="Pinto D."/>
            <person name="Vollmers J."/>
            <person name="Rivas-Marin E."/>
            <person name="Kohn T."/>
            <person name="Peeters S.H."/>
            <person name="Heuer A."/>
            <person name="Rast P."/>
            <person name="Oberbeckmann S."/>
            <person name="Bunk B."/>
            <person name="Jeske O."/>
            <person name="Meyerdierks A."/>
            <person name="Storesund J.E."/>
            <person name="Kallscheuer N."/>
            <person name="Luecker S."/>
            <person name="Lage O.M."/>
            <person name="Pohl T."/>
            <person name="Merkel B.J."/>
            <person name="Hornburger P."/>
            <person name="Mueller R.-W."/>
            <person name="Bruemmer F."/>
            <person name="Labrenz M."/>
            <person name="Spormann A.M."/>
            <person name="Op den Camp H."/>
            <person name="Overmann J."/>
            <person name="Amann R."/>
            <person name="Jetten M.S.M."/>
            <person name="Mascher T."/>
            <person name="Medema M.H."/>
            <person name="Devos D.P."/>
            <person name="Kaster A.-K."/>
            <person name="Ovreas L."/>
            <person name="Rohde M."/>
            <person name="Galperin M.Y."/>
            <person name="Jogler C."/>
        </authorList>
    </citation>
    <scope>NUCLEOTIDE SEQUENCE [LARGE SCALE GENOMIC DNA]</scope>
    <source>
        <strain evidence="1 2">Pan161</strain>
    </source>
</reference>